<dbReference type="AlphaFoldDB" id="A0A8H6VS73"/>
<evidence type="ECO:0000313" key="3">
    <source>
        <dbReference type="Proteomes" id="UP000660729"/>
    </source>
</evidence>
<name>A0A8H6VS73_9PEZI</name>
<dbReference type="Proteomes" id="UP000660729">
    <property type="component" value="Unassembled WGS sequence"/>
</dbReference>
<dbReference type="OrthoDB" id="3648071at2759"/>
<evidence type="ECO:0008006" key="4">
    <source>
        <dbReference type="Google" id="ProtNLM"/>
    </source>
</evidence>
<feature type="region of interest" description="Disordered" evidence="1">
    <location>
        <begin position="11"/>
        <end position="39"/>
    </location>
</feature>
<gene>
    <name evidence="2" type="ORF">HII31_01828</name>
</gene>
<organism evidence="2 3">
    <name type="scientific">Pseudocercospora fuligena</name>
    <dbReference type="NCBI Taxonomy" id="685502"/>
    <lineage>
        <taxon>Eukaryota</taxon>
        <taxon>Fungi</taxon>
        <taxon>Dikarya</taxon>
        <taxon>Ascomycota</taxon>
        <taxon>Pezizomycotina</taxon>
        <taxon>Dothideomycetes</taxon>
        <taxon>Dothideomycetidae</taxon>
        <taxon>Mycosphaerellales</taxon>
        <taxon>Mycosphaerellaceae</taxon>
        <taxon>Pseudocercospora</taxon>
    </lineage>
</organism>
<evidence type="ECO:0000256" key="1">
    <source>
        <dbReference type="SAM" id="MobiDB-lite"/>
    </source>
</evidence>
<sequence>MPRVRPLRFLPRRRVLPPQARPPVPLPTRSQTGRPPRFTGQERKYVLLQKALGKTYQAIADEMRCAWHTVYRLCKDESGIPGRPSYILNANDKLIISRFKEGRSLNSIARDSHQSFSAIWSHFHRYLVPSDPELSAKIATDPEIDAIVKRGLLVGKTPQQMARESRQSVHVIRRHVWRYQTPAKKRSCEANPQDRQQILQLMQAGKSAKDVSLTQGFTTSMISKIVHQESAKMEIPDELRRLAAEGQNAMQIAHKANLSRSLVKHFMHRLSKESVPHKSKGERQIPTRWTKSGRERLVALWNAGTTPKTIASELEKPVDQVYRALWKWKDELTRAYTLINKRRWTADEISKVLNWQKSQMSLQEIATLLPGRSIHGIRSLLRKYQE</sequence>
<protein>
    <recommendedName>
        <fullName evidence="4">Transposase IS30-like HTH domain-containing protein</fullName>
    </recommendedName>
</protein>
<dbReference type="InterPro" id="IPR036388">
    <property type="entry name" value="WH-like_DNA-bd_sf"/>
</dbReference>
<accession>A0A8H6VS73</accession>
<proteinExistence type="predicted"/>
<keyword evidence="3" id="KW-1185">Reference proteome</keyword>
<reference evidence="2" key="1">
    <citation type="submission" date="2020-04" db="EMBL/GenBank/DDBJ databases">
        <title>Draft genome resource of the tomato pathogen Pseudocercospora fuligena.</title>
        <authorList>
            <person name="Zaccaron A."/>
        </authorList>
    </citation>
    <scope>NUCLEOTIDE SEQUENCE</scope>
    <source>
        <strain evidence="2">PF001</strain>
    </source>
</reference>
<dbReference type="Gene3D" id="1.10.10.10">
    <property type="entry name" value="Winged helix-like DNA-binding domain superfamily/Winged helix DNA-binding domain"/>
    <property type="match status" value="1"/>
</dbReference>
<comment type="caution">
    <text evidence="2">The sequence shown here is derived from an EMBL/GenBank/DDBJ whole genome shotgun (WGS) entry which is preliminary data.</text>
</comment>
<dbReference type="EMBL" id="JABCIY010000022">
    <property type="protein sequence ID" value="KAF7196910.1"/>
    <property type="molecule type" value="Genomic_DNA"/>
</dbReference>
<evidence type="ECO:0000313" key="2">
    <source>
        <dbReference type="EMBL" id="KAF7196910.1"/>
    </source>
</evidence>